<dbReference type="InterPro" id="IPR021109">
    <property type="entry name" value="Peptidase_aspartic_dom_sf"/>
</dbReference>
<proteinExistence type="inferred from homology"/>
<accession>A0A9Q0JLP1</accession>
<evidence type="ECO:0000256" key="2">
    <source>
        <dbReference type="ARBA" id="ARBA00022670"/>
    </source>
</evidence>
<feature type="domain" description="Peptidase A1" evidence="7">
    <location>
        <begin position="85"/>
        <end position="433"/>
    </location>
</feature>
<keyword evidence="3" id="KW-0064">Aspartyl protease</keyword>
<dbReference type="CDD" id="cd05476">
    <property type="entry name" value="pepsin_A_like_plant"/>
    <property type="match status" value="1"/>
</dbReference>
<keyword evidence="6" id="KW-0732">Signal</keyword>
<evidence type="ECO:0000256" key="5">
    <source>
        <dbReference type="ARBA" id="ARBA00023180"/>
    </source>
</evidence>
<evidence type="ECO:0000259" key="7">
    <source>
        <dbReference type="PROSITE" id="PS51767"/>
    </source>
</evidence>
<evidence type="ECO:0000256" key="4">
    <source>
        <dbReference type="ARBA" id="ARBA00022801"/>
    </source>
</evidence>
<keyword evidence="9" id="KW-1185">Reference proteome</keyword>
<organism evidence="8 9">
    <name type="scientific">Turnera subulata</name>
    <dbReference type="NCBI Taxonomy" id="218843"/>
    <lineage>
        <taxon>Eukaryota</taxon>
        <taxon>Viridiplantae</taxon>
        <taxon>Streptophyta</taxon>
        <taxon>Embryophyta</taxon>
        <taxon>Tracheophyta</taxon>
        <taxon>Spermatophyta</taxon>
        <taxon>Magnoliopsida</taxon>
        <taxon>eudicotyledons</taxon>
        <taxon>Gunneridae</taxon>
        <taxon>Pentapetalae</taxon>
        <taxon>rosids</taxon>
        <taxon>fabids</taxon>
        <taxon>Malpighiales</taxon>
        <taxon>Passifloraceae</taxon>
        <taxon>Turnera</taxon>
    </lineage>
</organism>
<dbReference type="InterPro" id="IPR032799">
    <property type="entry name" value="TAXi_C"/>
</dbReference>
<gene>
    <name evidence="8" type="ORF">Tsubulata_013021</name>
</gene>
<dbReference type="PANTHER" id="PTHR47967:SF14">
    <property type="entry name" value="EUKARYOTIC ASPARTYL PROTEASE FAMILY PROTEIN"/>
    <property type="match status" value="1"/>
</dbReference>
<dbReference type="InterPro" id="IPR033121">
    <property type="entry name" value="PEPTIDASE_A1"/>
</dbReference>
<evidence type="ECO:0000256" key="1">
    <source>
        <dbReference type="ARBA" id="ARBA00007447"/>
    </source>
</evidence>
<feature type="chain" id="PRO_5040288733" description="Peptidase A1 domain-containing protein" evidence="6">
    <location>
        <begin position="20"/>
        <end position="442"/>
    </location>
</feature>
<dbReference type="InterPro" id="IPR034161">
    <property type="entry name" value="Pepsin-like_plant"/>
</dbReference>
<dbReference type="Pfam" id="PF14543">
    <property type="entry name" value="TAXi_N"/>
    <property type="match status" value="1"/>
</dbReference>
<evidence type="ECO:0000256" key="6">
    <source>
        <dbReference type="SAM" id="SignalP"/>
    </source>
</evidence>
<dbReference type="PANTHER" id="PTHR47967">
    <property type="entry name" value="OS07G0603500 PROTEIN-RELATED"/>
    <property type="match status" value="1"/>
</dbReference>
<dbReference type="AlphaFoldDB" id="A0A9Q0JLP1"/>
<name>A0A9Q0JLP1_9ROSI</name>
<feature type="signal peptide" evidence="6">
    <location>
        <begin position="1"/>
        <end position="19"/>
    </location>
</feature>
<dbReference type="SUPFAM" id="SSF50630">
    <property type="entry name" value="Acid proteases"/>
    <property type="match status" value="1"/>
</dbReference>
<dbReference type="GO" id="GO:0005576">
    <property type="term" value="C:extracellular region"/>
    <property type="evidence" value="ECO:0007669"/>
    <property type="project" value="TreeGrafter"/>
</dbReference>
<comment type="similarity">
    <text evidence="1">Belongs to the peptidase A1 family.</text>
</comment>
<sequence>MAVTALAFLILLLLPCTQLTTNTAATTLPLIHVDSVDSPFHKSGETSSERIERVVERSNARILELAGSNDAAQAPIVPNTKTLTFMVNFSIGDPPVPQLAFMDTGSPMLWLKCREIQEPYPPYPIFNPYDSYTFSALPCRHPLCPGGCQPGVISNCPYTMNYFSPKVRSVGIYASEELTFYTKDGGINKMEDIVFGCSEMEENFDDDFRRNGIFGLSRRDGVVDLVGQMESRFSYCLGNVLDSSTYPSNFLALRDGAILQGPPTPLALVDGIYYLTLEGIDVNGDMLDIDPNFFKRQPGGIVSGVAIDSGSELTYLTRAAYFTLKYTLLPLLDFLTPLKETASPNLICYKGDIANATDDLLFPWVTFHFSGGVKLTLKQHNLFYSVGKVYKKFCLSIYPTPSRVDLNLSIIGIQTQQGYNVGYDLKDQKLYLDSTTDCKSYA</sequence>
<dbReference type="Gene3D" id="2.40.70.10">
    <property type="entry name" value="Acid Proteases"/>
    <property type="match status" value="2"/>
</dbReference>
<evidence type="ECO:0000313" key="9">
    <source>
        <dbReference type="Proteomes" id="UP001141552"/>
    </source>
</evidence>
<dbReference type="Proteomes" id="UP001141552">
    <property type="component" value="Unassembled WGS sequence"/>
</dbReference>
<dbReference type="OrthoDB" id="2747330at2759"/>
<dbReference type="InterPro" id="IPR032861">
    <property type="entry name" value="TAXi_N"/>
</dbReference>
<keyword evidence="5" id="KW-0325">Glycoprotein</keyword>
<evidence type="ECO:0000313" key="8">
    <source>
        <dbReference type="EMBL" id="KAJ4845507.1"/>
    </source>
</evidence>
<dbReference type="PROSITE" id="PS51767">
    <property type="entry name" value="PEPTIDASE_A1"/>
    <property type="match status" value="1"/>
</dbReference>
<reference evidence="8" key="1">
    <citation type="submission" date="2022-02" db="EMBL/GenBank/DDBJ databases">
        <authorList>
            <person name="Henning P.M."/>
            <person name="McCubbin A.G."/>
            <person name="Shore J.S."/>
        </authorList>
    </citation>
    <scope>NUCLEOTIDE SEQUENCE</scope>
    <source>
        <strain evidence="8">F60SS</strain>
        <tissue evidence="8">Leaves</tissue>
    </source>
</reference>
<comment type="caution">
    <text evidence="8">The sequence shown here is derived from an EMBL/GenBank/DDBJ whole genome shotgun (WGS) entry which is preliminary data.</text>
</comment>
<dbReference type="GO" id="GO:0004190">
    <property type="term" value="F:aspartic-type endopeptidase activity"/>
    <property type="evidence" value="ECO:0007669"/>
    <property type="project" value="UniProtKB-KW"/>
</dbReference>
<dbReference type="GO" id="GO:0006508">
    <property type="term" value="P:proteolysis"/>
    <property type="evidence" value="ECO:0007669"/>
    <property type="project" value="UniProtKB-KW"/>
</dbReference>
<reference evidence="8" key="2">
    <citation type="journal article" date="2023" name="Plants (Basel)">
        <title>Annotation of the Turnera subulata (Passifloraceae) Draft Genome Reveals the S-Locus Evolved after the Divergence of Turneroideae from Passifloroideae in a Stepwise Manner.</title>
        <authorList>
            <person name="Henning P.M."/>
            <person name="Roalson E.H."/>
            <person name="Mir W."/>
            <person name="McCubbin A.G."/>
            <person name="Shore J.S."/>
        </authorList>
    </citation>
    <scope>NUCLEOTIDE SEQUENCE</scope>
    <source>
        <strain evidence="8">F60SS</strain>
    </source>
</reference>
<protein>
    <recommendedName>
        <fullName evidence="7">Peptidase A1 domain-containing protein</fullName>
    </recommendedName>
</protein>
<dbReference type="InterPro" id="IPR051708">
    <property type="entry name" value="Plant_Aspart_Prot_A1"/>
</dbReference>
<evidence type="ECO:0000256" key="3">
    <source>
        <dbReference type="ARBA" id="ARBA00022750"/>
    </source>
</evidence>
<dbReference type="EMBL" id="JAKUCV010001648">
    <property type="protein sequence ID" value="KAJ4845507.1"/>
    <property type="molecule type" value="Genomic_DNA"/>
</dbReference>
<keyword evidence="4" id="KW-0378">Hydrolase</keyword>
<dbReference type="Pfam" id="PF14541">
    <property type="entry name" value="TAXi_C"/>
    <property type="match status" value="1"/>
</dbReference>
<keyword evidence="2" id="KW-0645">Protease</keyword>